<protein>
    <submittedName>
        <fullName evidence="1">F-ORF protein</fullName>
    </submittedName>
</protein>
<dbReference type="CTD" id="32951432"/>
<dbReference type="EMBL" id="MF326973">
    <property type="protein sequence ID" value="AUF70010.1"/>
    <property type="molecule type" value="Genomic_DNA"/>
</dbReference>
<proteinExistence type="predicted"/>
<evidence type="ECO:0000313" key="1">
    <source>
        <dbReference type="EMBL" id="AUF70010.1"/>
    </source>
</evidence>
<dbReference type="GeneID" id="36936996"/>
<sequence length="102" mass="11939">MVIKMKTRIMNMFQHKVVQKLIIVFTTGLLLMTLLSNPFLMVMTKVSYTELSLTDNPLEKTNPLVHPQLPRALTPSKTALLPPTFLMKHKWNPPMNSYFYFW</sequence>
<reference evidence="1" key="1">
    <citation type="journal article" date="2018" name="PeerJ">
        <title>Evaluating the utility of the female-specific mitochondrial f-orf gene for population genetic, phylogeographic and systematic studies in freshwater mussels (Bivalvia: Unionida).</title>
        <authorList>
            <person name="Robicheau B.M."/>
            <person name="Chase E.E."/>
            <person name="Hoeh W.R."/>
            <person name="Harris J.L."/>
            <person name="Stewart D.T."/>
            <person name="Breton S."/>
        </authorList>
    </citation>
    <scope>NUCLEOTIDE SEQUENCE</scope>
    <source>
        <strain evidence="1">H2655</strain>
    </source>
</reference>
<dbReference type="RefSeq" id="YP_009485302.1">
    <property type="nucleotide sequence ID" value="NC_037721.1"/>
</dbReference>
<accession>A0A2U7PQK3</accession>
<name>A0A2U7PQK3_LAMSI</name>
<geneLocation type="mitochondrion" evidence="1"/>
<dbReference type="AlphaFoldDB" id="A0A2U7PQK3"/>
<organism evidence="1">
    <name type="scientific">Lampsilis siliquoidea</name>
    <name type="common">Fatmucket mussel</name>
    <dbReference type="NCBI Taxonomy" id="52396"/>
    <lineage>
        <taxon>Eukaryota</taxon>
        <taxon>Metazoa</taxon>
        <taxon>Spiralia</taxon>
        <taxon>Lophotrochozoa</taxon>
        <taxon>Mollusca</taxon>
        <taxon>Bivalvia</taxon>
        <taxon>Autobranchia</taxon>
        <taxon>Heteroconchia</taxon>
        <taxon>Palaeoheterodonta</taxon>
        <taxon>Unionida</taxon>
        <taxon>Unionoidea</taxon>
        <taxon>Unionidae</taxon>
        <taxon>Ambleminae</taxon>
        <taxon>Lampsilini</taxon>
        <taxon>Lampsilis</taxon>
    </lineage>
</organism>
<gene>
    <name evidence="1" type="primary">f-orf</name>
</gene>
<keyword evidence="1" id="KW-0496">Mitochondrion</keyword>